<evidence type="ECO:0000313" key="2">
    <source>
        <dbReference type="Proteomes" id="UP000814140"/>
    </source>
</evidence>
<proteinExistence type="predicted"/>
<reference evidence="1" key="2">
    <citation type="journal article" date="2022" name="New Phytol.">
        <title>Evolutionary transition to the ectomycorrhizal habit in the genomes of a hyperdiverse lineage of mushroom-forming fungi.</title>
        <authorList>
            <person name="Looney B."/>
            <person name="Miyauchi S."/>
            <person name="Morin E."/>
            <person name="Drula E."/>
            <person name="Courty P.E."/>
            <person name="Kohler A."/>
            <person name="Kuo A."/>
            <person name="LaButti K."/>
            <person name="Pangilinan J."/>
            <person name="Lipzen A."/>
            <person name="Riley R."/>
            <person name="Andreopoulos W."/>
            <person name="He G."/>
            <person name="Johnson J."/>
            <person name="Nolan M."/>
            <person name="Tritt A."/>
            <person name="Barry K.W."/>
            <person name="Grigoriev I.V."/>
            <person name="Nagy L.G."/>
            <person name="Hibbett D."/>
            <person name="Henrissat B."/>
            <person name="Matheny P.B."/>
            <person name="Labbe J."/>
            <person name="Martin F.M."/>
        </authorList>
    </citation>
    <scope>NUCLEOTIDE SEQUENCE</scope>
    <source>
        <strain evidence="1">HHB10654</strain>
    </source>
</reference>
<keyword evidence="2" id="KW-1185">Reference proteome</keyword>
<organism evidence="1 2">
    <name type="scientific">Artomyces pyxidatus</name>
    <dbReference type="NCBI Taxonomy" id="48021"/>
    <lineage>
        <taxon>Eukaryota</taxon>
        <taxon>Fungi</taxon>
        <taxon>Dikarya</taxon>
        <taxon>Basidiomycota</taxon>
        <taxon>Agaricomycotina</taxon>
        <taxon>Agaricomycetes</taxon>
        <taxon>Russulales</taxon>
        <taxon>Auriscalpiaceae</taxon>
        <taxon>Artomyces</taxon>
    </lineage>
</organism>
<gene>
    <name evidence="1" type="ORF">BV25DRAFT_1904517</name>
</gene>
<sequence length="204" mass="23467">MSSSLFGATRSKFPLRISQSSVRHAGRKEGSVDPVKEILRRSLYPPNIRNKATPTGTWRPDVGRALQRAIPSKQAHETIERAWLLHLRHVRKKREAELARKYECMKQAMEELEKIDTHLFREANRKDDPRIRTQAEVELAKTLRGVEKKALESRPPGLFPRELRAPTDTPSRSGWKYDWKPALITPSSCEFFLYVQQSALTPVA</sequence>
<protein>
    <submittedName>
        <fullName evidence="1">Uncharacterized protein</fullName>
    </submittedName>
</protein>
<reference evidence="1" key="1">
    <citation type="submission" date="2021-03" db="EMBL/GenBank/DDBJ databases">
        <authorList>
            <consortium name="DOE Joint Genome Institute"/>
            <person name="Ahrendt S."/>
            <person name="Looney B.P."/>
            <person name="Miyauchi S."/>
            <person name="Morin E."/>
            <person name="Drula E."/>
            <person name="Courty P.E."/>
            <person name="Chicoki N."/>
            <person name="Fauchery L."/>
            <person name="Kohler A."/>
            <person name="Kuo A."/>
            <person name="Labutti K."/>
            <person name="Pangilinan J."/>
            <person name="Lipzen A."/>
            <person name="Riley R."/>
            <person name="Andreopoulos W."/>
            <person name="He G."/>
            <person name="Johnson J."/>
            <person name="Barry K.W."/>
            <person name="Grigoriev I.V."/>
            <person name="Nagy L."/>
            <person name="Hibbett D."/>
            <person name="Henrissat B."/>
            <person name="Matheny P.B."/>
            <person name="Labbe J."/>
            <person name="Martin F."/>
        </authorList>
    </citation>
    <scope>NUCLEOTIDE SEQUENCE</scope>
    <source>
        <strain evidence="1">HHB10654</strain>
    </source>
</reference>
<name>A0ACB8THT1_9AGAM</name>
<dbReference type="EMBL" id="MU277188">
    <property type="protein sequence ID" value="KAI0068029.1"/>
    <property type="molecule type" value="Genomic_DNA"/>
</dbReference>
<dbReference type="Proteomes" id="UP000814140">
    <property type="component" value="Unassembled WGS sequence"/>
</dbReference>
<accession>A0ACB8THT1</accession>
<comment type="caution">
    <text evidence="1">The sequence shown here is derived from an EMBL/GenBank/DDBJ whole genome shotgun (WGS) entry which is preliminary data.</text>
</comment>
<evidence type="ECO:0000313" key="1">
    <source>
        <dbReference type="EMBL" id="KAI0068029.1"/>
    </source>
</evidence>